<keyword evidence="1" id="KW-0812">Transmembrane</keyword>
<evidence type="ECO:0000313" key="2">
    <source>
        <dbReference type="Ensembl" id="ENSAOWP00000004115.1"/>
    </source>
</evidence>
<keyword evidence="1" id="KW-1133">Transmembrane helix</keyword>
<evidence type="ECO:0000313" key="3">
    <source>
        <dbReference type="Proteomes" id="UP000694424"/>
    </source>
</evidence>
<keyword evidence="1" id="KW-0472">Membrane</keyword>
<sequence>MCCVLDNWRLDYHNALSVGPLVRQVSFNSFATVKCLLCTYIVVILTYLFICNSIILLKNQYRHTSEILRVWFQTTAIKQILQ</sequence>
<keyword evidence="3" id="KW-1185">Reference proteome</keyword>
<dbReference type="Ensembl" id="ENSAOWT00000004710.1">
    <property type="protein sequence ID" value="ENSAOWP00000004115.1"/>
    <property type="gene ID" value="ENSAOWG00000002883.1"/>
</dbReference>
<protein>
    <submittedName>
        <fullName evidence="2">Uncharacterized protein</fullName>
    </submittedName>
</protein>
<feature type="transmembrane region" description="Helical" evidence="1">
    <location>
        <begin position="31"/>
        <end position="57"/>
    </location>
</feature>
<dbReference type="Proteomes" id="UP000694424">
    <property type="component" value="Unplaced"/>
</dbReference>
<proteinExistence type="predicted"/>
<accession>A0A8B9P1L6</accession>
<name>A0A8B9P1L6_APTOW</name>
<evidence type="ECO:0000256" key="1">
    <source>
        <dbReference type="SAM" id="Phobius"/>
    </source>
</evidence>
<reference evidence="2" key="2">
    <citation type="submission" date="2025-09" db="UniProtKB">
        <authorList>
            <consortium name="Ensembl"/>
        </authorList>
    </citation>
    <scope>IDENTIFICATION</scope>
</reference>
<dbReference type="AlphaFoldDB" id="A0A8B9P1L6"/>
<organism evidence="2 3">
    <name type="scientific">Apteryx owenii</name>
    <name type="common">Little spotted kiwi</name>
    <dbReference type="NCBI Taxonomy" id="8824"/>
    <lineage>
        <taxon>Eukaryota</taxon>
        <taxon>Metazoa</taxon>
        <taxon>Chordata</taxon>
        <taxon>Craniata</taxon>
        <taxon>Vertebrata</taxon>
        <taxon>Euteleostomi</taxon>
        <taxon>Archelosauria</taxon>
        <taxon>Archosauria</taxon>
        <taxon>Dinosauria</taxon>
        <taxon>Saurischia</taxon>
        <taxon>Theropoda</taxon>
        <taxon>Coelurosauria</taxon>
        <taxon>Aves</taxon>
        <taxon>Palaeognathae</taxon>
        <taxon>Apterygiformes</taxon>
        <taxon>Apterygidae</taxon>
        <taxon>Apteryx</taxon>
    </lineage>
</organism>
<reference evidence="2" key="1">
    <citation type="submission" date="2025-08" db="UniProtKB">
        <authorList>
            <consortium name="Ensembl"/>
        </authorList>
    </citation>
    <scope>IDENTIFICATION</scope>
</reference>